<organism evidence="1">
    <name type="scientific">marine sediment metagenome</name>
    <dbReference type="NCBI Taxonomy" id="412755"/>
    <lineage>
        <taxon>unclassified sequences</taxon>
        <taxon>metagenomes</taxon>
        <taxon>ecological metagenomes</taxon>
    </lineage>
</organism>
<accession>X0YD08</accession>
<feature type="non-terminal residue" evidence="1">
    <location>
        <position position="1"/>
    </location>
</feature>
<sequence length="160" mass="18105">GWPAPAQVEPYEEPLLPDVISTQDIEMRARYVRQWPEDDGTLVLMFTGGFRLNMGRRQLSANDAVVWIRPKRSEPEGRKYYELTVYLSGSAEVREPGGTTTEDNVLLVSNLRTHGRVIKYHDAHSPEVMTGAALYQRARRDRARIEAEQAALPAEEAPVE</sequence>
<dbReference type="EMBL" id="BARS01056874">
    <property type="protein sequence ID" value="GAG46583.1"/>
    <property type="molecule type" value="Genomic_DNA"/>
</dbReference>
<name>X0YD08_9ZZZZ</name>
<comment type="caution">
    <text evidence="1">The sequence shown here is derived from an EMBL/GenBank/DDBJ whole genome shotgun (WGS) entry which is preliminary data.</text>
</comment>
<gene>
    <name evidence="1" type="ORF">S01H1_83606</name>
</gene>
<feature type="non-terminal residue" evidence="1">
    <location>
        <position position="160"/>
    </location>
</feature>
<proteinExistence type="predicted"/>
<protein>
    <submittedName>
        <fullName evidence="1">Uncharacterized protein</fullName>
    </submittedName>
</protein>
<dbReference type="AlphaFoldDB" id="X0YD08"/>
<evidence type="ECO:0000313" key="1">
    <source>
        <dbReference type="EMBL" id="GAG46583.1"/>
    </source>
</evidence>
<reference evidence="1" key="1">
    <citation type="journal article" date="2014" name="Front. Microbiol.">
        <title>High frequency of phylogenetically diverse reductive dehalogenase-homologous genes in deep subseafloor sedimentary metagenomes.</title>
        <authorList>
            <person name="Kawai M."/>
            <person name="Futagami T."/>
            <person name="Toyoda A."/>
            <person name="Takaki Y."/>
            <person name="Nishi S."/>
            <person name="Hori S."/>
            <person name="Arai W."/>
            <person name="Tsubouchi T."/>
            <person name="Morono Y."/>
            <person name="Uchiyama I."/>
            <person name="Ito T."/>
            <person name="Fujiyama A."/>
            <person name="Inagaki F."/>
            <person name="Takami H."/>
        </authorList>
    </citation>
    <scope>NUCLEOTIDE SEQUENCE</scope>
    <source>
        <strain evidence="1">Expedition CK06-06</strain>
    </source>
</reference>